<dbReference type="InterPro" id="IPR043502">
    <property type="entry name" value="DNA/RNA_pol_sf"/>
</dbReference>
<accession>A0A0C1KFF9</accession>
<keyword evidence="1" id="KW-0227">DNA damage</keyword>
<reference evidence="2 3" key="1">
    <citation type="submission" date="2014-12" db="EMBL/GenBank/DDBJ databases">
        <title>Partial genome sequence of Streptococcus constellatus KCOM 1650 (= ChDC B144).</title>
        <authorList>
            <person name="Kook J.-K."/>
            <person name="Park S.-N."/>
            <person name="Lim Y.K."/>
            <person name="Jo E."/>
        </authorList>
    </citation>
    <scope>NUCLEOTIDE SEQUENCE [LARGE SCALE GENOMIC DNA]</scope>
    <source>
        <strain evidence="2 3">KCOM 1650</strain>
    </source>
</reference>
<evidence type="ECO:0000313" key="3">
    <source>
        <dbReference type="Proteomes" id="UP000031339"/>
    </source>
</evidence>
<gene>
    <name evidence="2" type="ORF">RN79_07850</name>
</gene>
<proteinExistence type="predicted"/>
<dbReference type="EMBL" id="JWIY01000003">
    <property type="protein sequence ID" value="KIC77602.1"/>
    <property type="molecule type" value="Genomic_DNA"/>
</dbReference>
<evidence type="ECO:0000256" key="1">
    <source>
        <dbReference type="ARBA" id="ARBA00022763"/>
    </source>
</evidence>
<dbReference type="Proteomes" id="UP000031339">
    <property type="component" value="Unassembled WGS sequence"/>
</dbReference>
<dbReference type="AlphaFoldDB" id="A0A0C1KFF9"/>
<sequence length="89" mass="10241">MSELLSMILSRNNMLEAYKQVKTNKGSAGIAGITIEQMDGYLRQNWRETKQLIRERKDKPQPVLRIEIPKSNGDIRNLGIPTVTDRMIQ</sequence>
<evidence type="ECO:0000313" key="2">
    <source>
        <dbReference type="EMBL" id="KIC77602.1"/>
    </source>
</evidence>
<dbReference type="PATRIC" id="fig|76860.7.peg.1431"/>
<dbReference type="SUPFAM" id="SSF56672">
    <property type="entry name" value="DNA/RNA polymerases"/>
    <property type="match status" value="1"/>
</dbReference>
<organism evidence="2 3">
    <name type="scientific">Streptococcus constellatus</name>
    <dbReference type="NCBI Taxonomy" id="76860"/>
    <lineage>
        <taxon>Bacteria</taxon>
        <taxon>Bacillati</taxon>
        <taxon>Bacillota</taxon>
        <taxon>Bacilli</taxon>
        <taxon>Lactobacillales</taxon>
        <taxon>Streptococcaceae</taxon>
        <taxon>Streptococcus</taxon>
        <taxon>Streptococcus anginosus group</taxon>
    </lineage>
</organism>
<protein>
    <submittedName>
        <fullName evidence="2">Maturase</fullName>
    </submittedName>
</protein>
<name>A0A0C1KFF9_STRCV</name>
<dbReference type="GO" id="GO:0006974">
    <property type="term" value="P:DNA damage response"/>
    <property type="evidence" value="ECO:0007669"/>
    <property type="project" value="UniProtKB-KW"/>
</dbReference>
<comment type="caution">
    <text evidence="2">The sequence shown here is derived from an EMBL/GenBank/DDBJ whole genome shotgun (WGS) entry which is preliminary data.</text>
</comment>